<keyword evidence="3" id="KW-1185">Reference proteome</keyword>
<comment type="caution">
    <text evidence="2">The sequence shown here is derived from an EMBL/GenBank/DDBJ whole genome shotgun (WGS) entry which is preliminary data.</text>
</comment>
<feature type="signal peptide" evidence="1">
    <location>
        <begin position="1"/>
        <end position="18"/>
    </location>
</feature>
<name>A0ABP9WQZ3_9GAMM</name>
<dbReference type="RefSeq" id="WP_345551450.1">
    <property type="nucleotide sequence ID" value="NZ_BAABRT010000017.1"/>
</dbReference>
<keyword evidence="1" id="KW-0732">Signal</keyword>
<gene>
    <name evidence="2" type="ORF">Maes01_02188</name>
</gene>
<feature type="chain" id="PRO_5045825793" evidence="1">
    <location>
        <begin position="19"/>
        <end position="129"/>
    </location>
</feature>
<proteinExistence type="predicted"/>
<reference evidence="2 3" key="1">
    <citation type="submission" date="2024-02" db="EMBL/GenBank/DDBJ databases">
        <title>Microbulbifer aestuariivivens NBRC 112533.</title>
        <authorList>
            <person name="Ichikawa N."/>
            <person name="Katano-Makiyama Y."/>
            <person name="Hidaka K."/>
        </authorList>
    </citation>
    <scope>NUCLEOTIDE SEQUENCE [LARGE SCALE GENOMIC DNA]</scope>
    <source>
        <strain evidence="2 3">NBRC 112533</strain>
    </source>
</reference>
<protein>
    <submittedName>
        <fullName evidence="2">Uncharacterized protein</fullName>
    </submittedName>
</protein>
<dbReference type="EMBL" id="BAABRT010000017">
    <property type="protein sequence ID" value="GAA5525617.1"/>
    <property type="molecule type" value="Genomic_DNA"/>
</dbReference>
<sequence length="129" mass="14364">MKIHAFIILVLFGHPVHAACTESQNNVKMEPKVEILKESVFVGGDNPKIDELNIEVPSVIEGMKLSRILVSDGGILDTPTYKFPVQFSVDQNVAKLSFEVNLKDIGDFNLMYSYKSSECAKAFFKPVRG</sequence>
<accession>A0ABP9WQZ3</accession>
<evidence type="ECO:0000313" key="2">
    <source>
        <dbReference type="EMBL" id="GAA5525617.1"/>
    </source>
</evidence>
<evidence type="ECO:0000256" key="1">
    <source>
        <dbReference type="SAM" id="SignalP"/>
    </source>
</evidence>
<organism evidence="2 3">
    <name type="scientific">Microbulbifer aestuariivivens</name>
    <dbReference type="NCBI Taxonomy" id="1908308"/>
    <lineage>
        <taxon>Bacteria</taxon>
        <taxon>Pseudomonadati</taxon>
        <taxon>Pseudomonadota</taxon>
        <taxon>Gammaproteobacteria</taxon>
        <taxon>Cellvibrionales</taxon>
        <taxon>Microbulbiferaceae</taxon>
        <taxon>Microbulbifer</taxon>
    </lineage>
</organism>
<dbReference type="Proteomes" id="UP001408594">
    <property type="component" value="Unassembled WGS sequence"/>
</dbReference>
<evidence type="ECO:0000313" key="3">
    <source>
        <dbReference type="Proteomes" id="UP001408594"/>
    </source>
</evidence>